<keyword evidence="2" id="KW-1185">Reference proteome</keyword>
<evidence type="ECO:0000313" key="2">
    <source>
        <dbReference type="Proteomes" id="UP000266841"/>
    </source>
</evidence>
<feature type="non-terminal residue" evidence="1">
    <location>
        <position position="1"/>
    </location>
</feature>
<dbReference type="AlphaFoldDB" id="K0SYG7"/>
<reference evidence="1 2" key="1">
    <citation type="journal article" date="2012" name="Genome Biol.">
        <title>Genome and low-iron response of an oceanic diatom adapted to chronic iron limitation.</title>
        <authorList>
            <person name="Lommer M."/>
            <person name="Specht M."/>
            <person name="Roy A.S."/>
            <person name="Kraemer L."/>
            <person name="Andreson R."/>
            <person name="Gutowska M.A."/>
            <person name="Wolf J."/>
            <person name="Bergner S.V."/>
            <person name="Schilhabel M.B."/>
            <person name="Klostermeier U.C."/>
            <person name="Beiko R.G."/>
            <person name="Rosenstiel P."/>
            <person name="Hippler M."/>
            <person name="Laroche J."/>
        </authorList>
    </citation>
    <scope>NUCLEOTIDE SEQUENCE [LARGE SCALE GENOMIC DNA]</scope>
    <source>
        <strain evidence="1 2">CCMP1005</strain>
    </source>
</reference>
<name>K0SYG7_THAOC</name>
<proteinExistence type="predicted"/>
<protein>
    <submittedName>
        <fullName evidence="1">Uncharacterized protein</fullName>
    </submittedName>
</protein>
<organism evidence="1 2">
    <name type="scientific">Thalassiosira oceanica</name>
    <name type="common">Marine diatom</name>
    <dbReference type="NCBI Taxonomy" id="159749"/>
    <lineage>
        <taxon>Eukaryota</taxon>
        <taxon>Sar</taxon>
        <taxon>Stramenopiles</taxon>
        <taxon>Ochrophyta</taxon>
        <taxon>Bacillariophyta</taxon>
        <taxon>Coscinodiscophyceae</taxon>
        <taxon>Thalassiosirophycidae</taxon>
        <taxon>Thalassiosirales</taxon>
        <taxon>Thalassiosiraceae</taxon>
        <taxon>Thalassiosira</taxon>
    </lineage>
</organism>
<dbReference type="Proteomes" id="UP000266841">
    <property type="component" value="Unassembled WGS sequence"/>
</dbReference>
<sequence>KFCGQVTRTYMKTFPQKNSPFMDFEILPKFSLEPLPRY</sequence>
<evidence type="ECO:0000313" key="1">
    <source>
        <dbReference type="EMBL" id="EJK63232.1"/>
    </source>
</evidence>
<comment type="caution">
    <text evidence="1">The sequence shown here is derived from an EMBL/GenBank/DDBJ whole genome shotgun (WGS) entry which is preliminary data.</text>
</comment>
<dbReference type="EMBL" id="AGNL01018371">
    <property type="protein sequence ID" value="EJK63232.1"/>
    <property type="molecule type" value="Genomic_DNA"/>
</dbReference>
<gene>
    <name evidence="1" type="ORF">THAOC_16118</name>
</gene>
<accession>K0SYG7</accession>